<evidence type="ECO:0000313" key="3">
    <source>
        <dbReference type="Proteomes" id="UP000507222"/>
    </source>
</evidence>
<organism evidence="2 4">
    <name type="scientific">Prunus armeniaca</name>
    <name type="common">Apricot</name>
    <name type="synonym">Armeniaca vulgaris</name>
    <dbReference type="NCBI Taxonomy" id="36596"/>
    <lineage>
        <taxon>Eukaryota</taxon>
        <taxon>Viridiplantae</taxon>
        <taxon>Streptophyta</taxon>
        <taxon>Embryophyta</taxon>
        <taxon>Tracheophyta</taxon>
        <taxon>Spermatophyta</taxon>
        <taxon>Magnoliopsida</taxon>
        <taxon>eudicotyledons</taxon>
        <taxon>Gunneridae</taxon>
        <taxon>Pentapetalae</taxon>
        <taxon>rosids</taxon>
        <taxon>fabids</taxon>
        <taxon>Rosales</taxon>
        <taxon>Rosaceae</taxon>
        <taxon>Amygdaloideae</taxon>
        <taxon>Amygdaleae</taxon>
        <taxon>Prunus</taxon>
    </lineage>
</organism>
<reference evidence="4" key="1">
    <citation type="journal article" date="2020" name="Genome Biol.">
        <title>Gamete binning: chromosome-level and haplotype-resolved genome assembly enabled by high-throughput single-cell sequencing of gamete genomes.</title>
        <authorList>
            <person name="Campoy J.A."/>
            <person name="Sun H."/>
            <person name="Goel M."/>
            <person name="Jiao W.-B."/>
            <person name="Folz-Donahue K."/>
            <person name="Wang N."/>
            <person name="Rubio M."/>
            <person name="Liu C."/>
            <person name="Kukat C."/>
            <person name="Ruiz D."/>
            <person name="Huettel B."/>
            <person name="Schneeberger K."/>
        </authorList>
    </citation>
    <scope>NUCLEOTIDE SEQUENCE [LARGE SCALE GENOMIC DNA]</scope>
    <source>
        <strain evidence="4">cv. Rojo Pasion</strain>
    </source>
</reference>
<dbReference type="Proteomes" id="UP000507245">
    <property type="component" value="Unassembled WGS sequence"/>
</dbReference>
<proteinExistence type="predicted"/>
<dbReference type="AlphaFoldDB" id="A0A6J5VZJ2"/>
<protein>
    <submittedName>
        <fullName evidence="2">Uncharacterized protein</fullName>
    </submittedName>
</protein>
<evidence type="ECO:0000313" key="4">
    <source>
        <dbReference type="Proteomes" id="UP000507245"/>
    </source>
</evidence>
<keyword evidence="4" id="KW-1185">Reference proteome</keyword>
<reference evidence="2 3" key="2">
    <citation type="submission" date="2020-05" db="EMBL/GenBank/DDBJ databases">
        <authorList>
            <person name="Campoy J."/>
            <person name="Schneeberger K."/>
            <person name="Spophaly S."/>
        </authorList>
    </citation>
    <scope>NUCLEOTIDE SEQUENCE [LARGE SCALE GENOMIC DNA]</scope>
    <source>
        <strain evidence="2">PruArmRojPasFocal</strain>
    </source>
</reference>
<evidence type="ECO:0000313" key="1">
    <source>
        <dbReference type="EMBL" id="CAB4262331.1"/>
    </source>
</evidence>
<evidence type="ECO:0000313" key="2">
    <source>
        <dbReference type="EMBL" id="CAB4292955.1"/>
    </source>
</evidence>
<name>A0A6J5VZJ2_PRUAR</name>
<dbReference type="EMBL" id="CAEKDK010000001">
    <property type="protein sequence ID" value="CAB4262331.1"/>
    <property type="molecule type" value="Genomic_DNA"/>
</dbReference>
<accession>A0A6J5VZJ2</accession>
<dbReference type="EMBL" id="CAEKKB010000001">
    <property type="protein sequence ID" value="CAB4292955.1"/>
    <property type="molecule type" value="Genomic_DNA"/>
</dbReference>
<dbReference type="Proteomes" id="UP000507222">
    <property type="component" value="Unassembled WGS sequence"/>
</dbReference>
<sequence>MVGGGSMGNRLVRVEDGGSIWYGWIGFSAGDVDGGGVDSVDRVDWVEVTMRFVTASYGGCGLTRWWI</sequence>
<gene>
    <name evidence="1" type="ORF">CURHAP_LOCUS1531</name>
    <name evidence="2" type="ORF">ORAREDHAP_LOCUS1620</name>
</gene>